<organism evidence="1 2">
    <name type="scientific">Dibothriocephalus latus</name>
    <name type="common">Fish tapeworm</name>
    <name type="synonym">Diphyllobothrium latum</name>
    <dbReference type="NCBI Taxonomy" id="60516"/>
    <lineage>
        <taxon>Eukaryota</taxon>
        <taxon>Metazoa</taxon>
        <taxon>Spiralia</taxon>
        <taxon>Lophotrochozoa</taxon>
        <taxon>Platyhelminthes</taxon>
        <taxon>Cestoda</taxon>
        <taxon>Eucestoda</taxon>
        <taxon>Diphyllobothriidea</taxon>
        <taxon>Diphyllobothriidae</taxon>
        <taxon>Dibothriocephalus</taxon>
    </lineage>
</organism>
<accession>A0A3P7NVU2</accession>
<dbReference type="AlphaFoldDB" id="A0A3P7NVU2"/>
<protein>
    <submittedName>
        <fullName evidence="1">Uncharacterized protein</fullName>
    </submittedName>
</protein>
<evidence type="ECO:0000313" key="2">
    <source>
        <dbReference type="Proteomes" id="UP000281553"/>
    </source>
</evidence>
<name>A0A3P7NVU2_DIBLA</name>
<gene>
    <name evidence="1" type="ORF">DILT_LOCUS17394</name>
</gene>
<evidence type="ECO:0000313" key="1">
    <source>
        <dbReference type="EMBL" id="VDN37707.1"/>
    </source>
</evidence>
<dbReference type="Proteomes" id="UP000281553">
    <property type="component" value="Unassembled WGS sequence"/>
</dbReference>
<reference evidence="1 2" key="1">
    <citation type="submission" date="2018-11" db="EMBL/GenBank/DDBJ databases">
        <authorList>
            <consortium name="Pathogen Informatics"/>
        </authorList>
    </citation>
    <scope>NUCLEOTIDE SEQUENCE [LARGE SCALE GENOMIC DNA]</scope>
</reference>
<sequence>MNLSAPVQNSDWLEPLVIILRKQLAFMPSLTPSNLTGLVMPGLFPFSGPESSTRDSRCADWICREIKHLCLQILATLLNPAPRRPADSTLASKSYLSLLAFRIAHWTYCLFTVRRRSRAKGRSLQKIANHSQTGINACTTSWK</sequence>
<proteinExistence type="predicted"/>
<dbReference type="EMBL" id="UYRU01091506">
    <property type="protein sequence ID" value="VDN37707.1"/>
    <property type="molecule type" value="Genomic_DNA"/>
</dbReference>
<keyword evidence="2" id="KW-1185">Reference proteome</keyword>